<proteinExistence type="predicted"/>
<dbReference type="Proteomes" id="UP001597173">
    <property type="component" value="Unassembled WGS sequence"/>
</dbReference>
<evidence type="ECO:0000256" key="3">
    <source>
        <dbReference type="SAM" id="SignalP"/>
    </source>
</evidence>
<evidence type="ECO:0000256" key="2">
    <source>
        <dbReference type="ARBA" id="ARBA00022764"/>
    </source>
</evidence>
<dbReference type="PANTHER" id="PTHR30006:SF2">
    <property type="entry name" value="ABC TRANSPORTER SUBSTRATE-BINDING PROTEIN"/>
    <property type="match status" value="1"/>
</dbReference>
<name>A0ABW3Z0X6_MYCRA</name>
<dbReference type="Pfam" id="PF01547">
    <property type="entry name" value="SBP_bac_1"/>
    <property type="match status" value="1"/>
</dbReference>
<dbReference type="InterPro" id="IPR006059">
    <property type="entry name" value="SBP"/>
</dbReference>
<evidence type="ECO:0000313" key="5">
    <source>
        <dbReference type="Proteomes" id="UP001597173"/>
    </source>
</evidence>
<feature type="chain" id="PRO_5045732981" evidence="3">
    <location>
        <begin position="28"/>
        <end position="322"/>
    </location>
</feature>
<dbReference type="EMBL" id="JBHTNF010000015">
    <property type="protein sequence ID" value="MFD1329894.1"/>
    <property type="molecule type" value="Genomic_DNA"/>
</dbReference>
<feature type="signal peptide" evidence="3">
    <location>
        <begin position="1"/>
        <end position="27"/>
    </location>
</feature>
<keyword evidence="2" id="KW-0574">Periplasm</keyword>
<evidence type="ECO:0000313" key="4">
    <source>
        <dbReference type="EMBL" id="MFD1329894.1"/>
    </source>
</evidence>
<accession>A0ABW3Z0X6</accession>
<evidence type="ECO:0000256" key="1">
    <source>
        <dbReference type="ARBA" id="ARBA00022729"/>
    </source>
</evidence>
<keyword evidence="1 3" id="KW-0732">Signal</keyword>
<gene>
    <name evidence="4" type="ORF">ACFQ33_18540</name>
</gene>
<organism evidence="4 5">
    <name type="scientific">Mycoplana ramosa</name>
    <name type="common">Mycoplana bullata</name>
    <dbReference type="NCBI Taxonomy" id="40837"/>
    <lineage>
        <taxon>Bacteria</taxon>
        <taxon>Pseudomonadati</taxon>
        <taxon>Pseudomonadota</taxon>
        <taxon>Alphaproteobacteria</taxon>
        <taxon>Hyphomicrobiales</taxon>
        <taxon>Rhizobiaceae</taxon>
        <taxon>Mycoplana</taxon>
    </lineage>
</organism>
<comment type="caution">
    <text evidence="4">The sequence shown here is derived from an EMBL/GenBank/DDBJ whole genome shotgun (WGS) entry which is preliminary data.</text>
</comment>
<sequence length="322" mass="34688">MAIIKSNLKHLTTTLACLALTSTAAMAKELVLYNASDSVNTALVEAFRAKYPDIEVKFVSGSTGPIAERAIAEKANPQADVIYLVNNTALEQLTAAGVFEPYEPKDSQISEQFRHPDGFYNKHFATTMCMVVNTERLASKKLPMPNSWEDLLKPVYDNEISLPSPMKSGTGGAIHTTFVDAFGWPFVENLNENVFKYSDGGSGGAELAATGEVAIGISFDTTCYQLKSSGKPVEVVYSGITPNVTEGGGLVAGAPNPEEAKLFLDFMASKDAAEVLGKVVGATAVPGYGLVDLSKVTLWNMRRPVAIDEFRTEFNNRILNKS</sequence>
<dbReference type="RefSeq" id="WP_374840263.1">
    <property type="nucleotide sequence ID" value="NZ_JBHEEW010000014.1"/>
</dbReference>
<dbReference type="SUPFAM" id="SSF53850">
    <property type="entry name" value="Periplasmic binding protein-like II"/>
    <property type="match status" value="1"/>
</dbReference>
<dbReference type="Gene3D" id="3.40.190.10">
    <property type="entry name" value="Periplasmic binding protein-like II"/>
    <property type="match status" value="2"/>
</dbReference>
<keyword evidence="5" id="KW-1185">Reference proteome</keyword>
<dbReference type="PANTHER" id="PTHR30006">
    <property type="entry name" value="THIAMINE-BINDING PERIPLASMIC PROTEIN-RELATED"/>
    <property type="match status" value="1"/>
</dbReference>
<protein>
    <submittedName>
        <fullName evidence="4">Extracellular solute-binding protein</fullName>
    </submittedName>
</protein>
<reference evidence="5" key="1">
    <citation type="journal article" date="2019" name="Int. J. Syst. Evol. Microbiol.">
        <title>The Global Catalogue of Microorganisms (GCM) 10K type strain sequencing project: providing services to taxonomists for standard genome sequencing and annotation.</title>
        <authorList>
            <consortium name="The Broad Institute Genomics Platform"/>
            <consortium name="The Broad Institute Genome Sequencing Center for Infectious Disease"/>
            <person name="Wu L."/>
            <person name="Ma J."/>
        </authorList>
    </citation>
    <scope>NUCLEOTIDE SEQUENCE [LARGE SCALE GENOMIC DNA]</scope>
    <source>
        <strain evidence="5">CCUG 55609</strain>
    </source>
</reference>